<dbReference type="InterPro" id="IPR038609">
    <property type="entry name" value="HDA1_su2/3_sf"/>
</dbReference>
<organism evidence="2 3">
    <name type="scientific">[Candida] arabinofermentans NRRL YB-2248</name>
    <dbReference type="NCBI Taxonomy" id="983967"/>
    <lineage>
        <taxon>Eukaryota</taxon>
        <taxon>Fungi</taxon>
        <taxon>Dikarya</taxon>
        <taxon>Ascomycota</taxon>
        <taxon>Saccharomycotina</taxon>
        <taxon>Pichiomycetes</taxon>
        <taxon>Pichiales</taxon>
        <taxon>Pichiaceae</taxon>
        <taxon>Ogataea</taxon>
        <taxon>Ogataea/Candida clade</taxon>
    </lineage>
</organism>
<feature type="coiled-coil region" evidence="1">
    <location>
        <begin position="456"/>
        <end position="483"/>
    </location>
</feature>
<dbReference type="AlphaFoldDB" id="A0A1E4STT1"/>
<dbReference type="STRING" id="983967.A0A1E4STT1"/>
<dbReference type="InterPro" id="IPR026216">
    <property type="entry name" value="HDA3"/>
</dbReference>
<keyword evidence="1" id="KW-0175">Coiled coil</keyword>
<dbReference type="PRINTS" id="PR02093">
    <property type="entry name" value="HDA1SUBUNIT3"/>
</dbReference>
<dbReference type="Gene3D" id="3.40.50.12360">
    <property type="match status" value="1"/>
</dbReference>
<gene>
    <name evidence="2" type="ORF">CANARDRAFT_10138</name>
</gene>
<evidence type="ECO:0000256" key="1">
    <source>
        <dbReference type="SAM" id="Coils"/>
    </source>
</evidence>
<dbReference type="OrthoDB" id="3647690at2759"/>
<protein>
    <recommendedName>
        <fullName evidence="4">HDA1 complex subunit 3</fullName>
    </recommendedName>
</protein>
<keyword evidence="3" id="KW-1185">Reference proteome</keyword>
<evidence type="ECO:0008006" key="4">
    <source>
        <dbReference type="Google" id="ProtNLM"/>
    </source>
</evidence>
<dbReference type="EMBL" id="KV453872">
    <property type="protein sequence ID" value="ODV82847.1"/>
    <property type="molecule type" value="Genomic_DNA"/>
</dbReference>
<proteinExistence type="predicted"/>
<dbReference type="Proteomes" id="UP000094801">
    <property type="component" value="Unassembled WGS sequence"/>
</dbReference>
<sequence length="643" mass="74321">MDLLRILDAKPEPIIIDETHFKVSNSYQQSSDYKLPTPLSDFQKELIDQIISLHYSDVLKYVDNDDDNNEQEQIILDSINTMLLNTQLVCSHPYLLIDHYFPKSLTTRDIPKRLSETSGKFDTLSNLLSLMDSVYNSKQSDTGPVDVVIIARPGKTLDLIDALCIGHNCNFKRYSGIKLREANTSISKKNINLNIHLFASDDDEIMTKIPVNPLFLISFDISVDLSKLTQINTKIIRLVPINSIEHISLYYKEQNLDHKTYLKLVTSATVVLRDRVGQLPSELRPIYNLKLQFLKNFISNPSLNLWPLPMLNNIPVFNNRDVEKSLLTEVKFNFDNLDLISENIEFTSTTNSNKTPQMTKHIIQPRSHTNTTISNVNYYDSKRLLKKYLNNPLNLDYELLTGISKEIHLNEILTHTLIYKFNMKLNQLIKKNDELKSFDEYYNSRMQNYKEQLKMYNDITKDLNNCELEIKETNEKISLNLNEITKIKQNISILNDTLSNISKTKYIKIQDEITIQNENILKLKQKLNSNETDSKYMSLELQRASNSISDSKKIISEKQSDINTLNLKITQLKTQEPIEKLSILQKSKQEYESTIAKNENLMSLLDTLFKKLSIGETGRGRYVNYSRNGILSKRGTSPMVKHN</sequence>
<dbReference type="Pfam" id="PF11496">
    <property type="entry name" value="HDA2-3"/>
    <property type="match status" value="1"/>
</dbReference>
<dbReference type="InterPro" id="IPR021006">
    <property type="entry name" value="Hda2/3"/>
</dbReference>
<evidence type="ECO:0000313" key="2">
    <source>
        <dbReference type="EMBL" id="ODV82847.1"/>
    </source>
</evidence>
<dbReference type="GO" id="GO:0070823">
    <property type="term" value="C:HDA1 complex"/>
    <property type="evidence" value="ECO:0007669"/>
    <property type="project" value="InterPro"/>
</dbReference>
<name>A0A1E4STT1_9ASCO</name>
<evidence type="ECO:0000313" key="3">
    <source>
        <dbReference type="Proteomes" id="UP000094801"/>
    </source>
</evidence>
<reference evidence="3" key="1">
    <citation type="submission" date="2016-04" db="EMBL/GenBank/DDBJ databases">
        <title>Comparative genomics of biotechnologically important yeasts.</title>
        <authorList>
            <consortium name="DOE Joint Genome Institute"/>
            <person name="Riley R."/>
            <person name="Haridas S."/>
            <person name="Wolfe K.H."/>
            <person name="Lopes M.R."/>
            <person name="Hittinger C.T."/>
            <person name="Goker M."/>
            <person name="Salamov A."/>
            <person name="Wisecaver J."/>
            <person name="Long T.M."/>
            <person name="Aerts A.L."/>
            <person name="Barry K."/>
            <person name="Choi C."/>
            <person name="Clum A."/>
            <person name="Coughlan A.Y."/>
            <person name="Deshpande S."/>
            <person name="Douglass A.P."/>
            <person name="Hanson S.J."/>
            <person name="Klenk H.-P."/>
            <person name="Labutti K."/>
            <person name="Lapidus A."/>
            <person name="Lindquist E."/>
            <person name="Lipzen A."/>
            <person name="Meier-Kolthoff J.P."/>
            <person name="Ohm R.A."/>
            <person name="Otillar R.P."/>
            <person name="Pangilinan J."/>
            <person name="Peng Y."/>
            <person name="Rokas A."/>
            <person name="Rosa C.A."/>
            <person name="Scheuner C."/>
            <person name="Sibirny A.A."/>
            <person name="Slot J.C."/>
            <person name="Stielow J.B."/>
            <person name="Sun H."/>
            <person name="Kurtzman C.P."/>
            <person name="Blackwell M."/>
            <person name="Grigoriev I.V."/>
            <person name="Jeffries T.W."/>
        </authorList>
    </citation>
    <scope>NUCLEOTIDE SEQUENCE [LARGE SCALE GENOMIC DNA]</scope>
    <source>
        <strain evidence="3">NRRL YB-2248</strain>
    </source>
</reference>
<accession>A0A1E4STT1</accession>